<reference evidence="2" key="1">
    <citation type="submission" date="2018-05" db="EMBL/GenBank/DDBJ databases">
        <authorList>
            <person name="Lanie J.A."/>
            <person name="Ng W.-L."/>
            <person name="Kazmierczak K.M."/>
            <person name="Andrzejewski T.M."/>
            <person name="Davidsen T.M."/>
            <person name="Wayne K.J."/>
            <person name="Tettelin H."/>
            <person name="Glass J.I."/>
            <person name="Rusch D."/>
            <person name="Podicherti R."/>
            <person name="Tsui H.-C.T."/>
            <person name="Winkler M.E."/>
        </authorList>
    </citation>
    <scope>NUCLEOTIDE SEQUENCE</scope>
</reference>
<feature type="region of interest" description="Disordered" evidence="1">
    <location>
        <begin position="1"/>
        <end position="28"/>
    </location>
</feature>
<sequence length="28" mass="2870">MEADVLLNEAQAESGATIIPTLPAGRTT</sequence>
<evidence type="ECO:0000313" key="2">
    <source>
        <dbReference type="EMBL" id="SVD93209.1"/>
    </source>
</evidence>
<dbReference type="EMBL" id="UINC01182793">
    <property type="protein sequence ID" value="SVD93209.1"/>
    <property type="molecule type" value="Genomic_DNA"/>
</dbReference>
<evidence type="ECO:0000256" key="1">
    <source>
        <dbReference type="SAM" id="MobiDB-lite"/>
    </source>
</evidence>
<proteinExistence type="predicted"/>
<dbReference type="AlphaFoldDB" id="A0A382ZDB7"/>
<name>A0A382ZDB7_9ZZZZ</name>
<gene>
    <name evidence="2" type="ORF">METZ01_LOCUS446063</name>
</gene>
<organism evidence="2">
    <name type="scientific">marine metagenome</name>
    <dbReference type="NCBI Taxonomy" id="408172"/>
    <lineage>
        <taxon>unclassified sequences</taxon>
        <taxon>metagenomes</taxon>
        <taxon>ecological metagenomes</taxon>
    </lineage>
</organism>
<protein>
    <submittedName>
        <fullName evidence="2">Uncharacterized protein</fullName>
    </submittedName>
</protein>
<accession>A0A382ZDB7</accession>